<feature type="region of interest" description="Disordered" evidence="1">
    <location>
        <begin position="220"/>
        <end position="244"/>
    </location>
</feature>
<evidence type="ECO:0000256" key="1">
    <source>
        <dbReference type="SAM" id="MobiDB-lite"/>
    </source>
</evidence>
<evidence type="ECO:0000313" key="2">
    <source>
        <dbReference type="EMBL" id="RMV43717.1"/>
    </source>
</evidence>
<proteinExistence type="predicted"/>
<dbReference type="Proteomes" id="UP000271631">
    <property type="component" value="Unassembled WGS sequence"/>
</dbReference>
<gene>
    <name evidence="2" type="ORF">ALP13_101935</name>
</gene>
<comment type="caution">
    <text evidence="2">The sequence shown here is derived from an EMBL/GenBank/DDBJ whole genome shotgun (WGS) entry which is preliminary data.</text>
</comment>
<evidence type="ECO:0000313" key="3">
    <source>
        <dbReference type="Proteomes" id="UP000271631"/>
    </source>
</evidence>
<name>A0A3M6CIY9_PSEYM</name>
<dbReference type="Pfam" id="PF19503">
    <property type="entry name" value="DUF6037"/>
    <property type="match status" value="1"/>
</dbReference>
<dbReference type="AlphaFoldDB" id="A0A3M6CIY9"/>
<organism evidence="2 3">
    <name type="scientific">Pseudomonas syringae pv. maculicola</name>
    <dbReference type="NCBI Taxonomy" id="59511"/>
    <lineage>
        <taxon>Bacteria</taxon>
        <taxon>Pseudomonadati</taxon>
        <taxon>Pseudomonadota</taxon>
        <taxon>Gammaproteobacteria</taxon>
        <taxon>Pseudomonadales</taxon>
        <taxon>Pseudomonadaceae</taxon>
        <taxon>Pseudomonas</taxon>
    </lineage>
</organism>
<protein>
    <submittedName>
        <fullName evidence="2">Uncharacterized protein</fullName>
    </submittedName>
</protein>
<sequence>MTVHHSHAQQLGFKGCRAHIREVRGLEWIADGHSLSRLTSPSSRSFDQGAHHMEMTSLRLLHRSMISIGSDMQQFLVRTGAASFDCLFSTRDAPFVLTLTARGKARGFFRFDVLAGYRIRDYLGDMYGDLLEVLKEDGASGQRLIPKEFLAQLNDAIPTKATEKAHPAPPDIVRLRPDIIEDREKPFFNCWSYWTQGQKPSAENQHKTLLLLGPDALRHSQERSASSRWSSTDTGGSWAKDLSK</sequence>
<accession>A0A3M6CIY9</accession>
<dbReference type="EMBL" id="RBUQ01000017">
    <property type="protein sequence ID" value="RMV43717.1"/>
    <property type="molecule type" value="Genomic_DNA"/>
</dbReference>
<reference evidence="2 3" key="1">
    <citation type="submission" date="2018-08" db="EMBL/GenBank/DDBJ databases">
        <title>Recombination of ecologically and evolutionarily significant loci maintains genetic cohesion in the Pseudomonas syringae species complex.</title>
        <authorList>
            <person name="Dillon M."/>
            <person name="Thakur S."/>
            <person name="Almeida R.N.D."/>
            <person name="Weir B.S."/>
            <person name="Guttman D.S."/>
        </authorList>
    </citation>
    <scope>NUCLEOTIDE SEQUENCE [LARGE SCALE GENOMIC DNA]</scope>
    <source>
        <strain evidence="2 3">ICMP 11281</strain>
    </source>
</reference>
<dbReference type="InterPro" id="IPR046100">
    <property type="entry name" value="DUF6037"/>
</dbReference>